<feature type="transmembrane region" description="Helical" evidence="2">
    <location>
        <begin position="217"/>
        <end position="239"/>
    </location>
</feature>
<organism evidence="4 5">
    <name type="scientific">Blastococcus mobilis</name>
    <dbReference type="NCBI Taxonomy" id="1938746"/>
    <lineage>
        <taxon>Bacteria</taxon>
        <taxon>Bacillati</taxon>
        <taxon>Actinomycetota</taxon>
        <taxon>Actinomycetes</taxon>
        <taxon>Geodermatophilales</taxon>
        <taxon>Geodermatophilaceae</taxon>
        <taxon>Blastococcus</taxon>
    </lineage>
</organism>
<proteinExistence type="predicted"/>
<evidence type="ECO:0008006" key="6">
    <source>
        <dbReference type="Google" id="ProtNLM"/>
    </source>
</evidence>
<name>A0A238Z7W7_9ACTN</name>
<feature type="transmembrane region" description="Helical" evidence="2">
    <location>
        <begin position="90"/>
        <end position="109"/>
    </location>
</feature>
<keyword evidence="5" id="KW-1185">Reference proteome</keyword>
<feature type="transmembrane region" description="Helical" evidence="2">
    <location>
        <begin position="121"/>
        <end position="145"/>
    </location>
</feature>
<feature type="transmembrane region" description="Helical" evidence="2">
    <location>
        <begin position="276"/>
        <end position="302"/>
    </location>
</feature>
<dbReference type="RefSeq" id="WP_089338242.1">
    <property type="nucleotide sequence ID" value="NZ_FZNO01000026.1"/>
</dbReference>
<evidence type="ECO:0000256" key="3">
    <source>
        <dbReference type="SAM" id="SignalP"/>
    </source>
</evidence>
<feature type="transmembrane region" description="Helical" evidence="2">
    <location>
        <begin position="157"/>
        <end position="179"/>
    </location>
</feature>
<keyword evidence="2" id="KW-0812">Transmembrane</keyword>
<dbReference type="Proteomes" id="UP000198403">
    <property type="component" value="Unassembled WGS sequence"/>
</dbReference>
<dbReference type="EMBL" id="FZNO01000026">
    <property type="protein sequence ID" value="SNR79566.1"/>
    <property type="molecule type" value="Genomic_DNA"/>
</dbReference>
<sequence>MSRPPLRRRTGLPRPWALVVVLVLAAVGSLATATATAAPASADPTTVAFPAAPAADDGSLPCLPINPFCVIGEAAGAVVANVWISAMLSLWEAGLWLLGLAFSVIDALATPDLSADGPLAAVYPVTFGIGATVAVLMALVQLGVAAARRDGQTLGRLLVGLLQFGLIWVGYVSVAALLVTGVSGLTTGLLRSLLDIENMASFDPSISVGRDLVDGTVATVLGVSSIFLLVPASVGYLLLMLVREAALIVLAATSAISAGGLLAQTSSAWFWRSLRWFLAALLVSPVAVLVLGVGVTITEGIVTGAEETSTEAAVGMAVVGCLLILLGAICPLALFRLLAFVDPGTSSGAALRSALAASGGVMGALGNLGGGGGPAAGAAAVAASGGVAASGAAAQLAGDRAQGESTADGATNGRFAGALHALTSGSSTAGRLAAGVAASAADVLSGAGVGHSVPYYGLPAPDRAIPGSHGHAPAMPRPSRLGGSTRREDSAPPPGPMSPGPYGAVAEGDDGPVAGAWPAQQIDGTVPGGLDEVDPPAPRMPRADGPGDGDSP</sequence>
<protein>
    <recommendedName>
        <fullName evidence="6">TrbL/VirB6 plasmid conjugal transfer protein</fullName>
    </recommendedName>
</protein>
<feature type="transmembrane region" description="Helical" evidence="2">
    <location>
        <begin position="246"/>
        <end position="270"/>
    </location>
</feature>
<dbReference type="AlphaFoldDB" id="A0A238Z7W7"/>
<evidence type="ECO:0000256" key="1">
    <source>
        <dbReference type="SAM" id="MobiDB-lite"/>
    </source>
</evidence>
<feature type="region of interest" description="Disordered" evidence="1">
    <location>
        <begin position="464"/>
        <end position="552"/>
    </location>
</feature>
<feature type="transmembrane region" description="Helical" evidence="2">
    <location>
        <begin position="314"/>
        <end position="338"/>
    </location>
</feature>
<evidence type="ECO:0000313" key="5">
    <source>
        <dbReference type="Proteomes" id="UP000198403"/>
    </source>
</evidence>
<keyword evidence="2" id="KW-0472">Membrane</keyword>
<feature type="transmembrane region" description="Helical" evidence="2">
    <location>
        <begin position="58"/>
        <end position="83"/>
    </location>
</feature>
<feature type="signal peptide" evidence="3">
    <location>
        <begin position="1"/>
        <end position="37"/>
    </location>
</feature>
<evidence type="ECO:0000256" key="2">
    <source>
        <dbReference type="SAM" id="Phobius"/>
    </source>
</evidence>
<dbReference type="OrthoDB" id="4855643at2"/>
<accession>A0A238Z7W7</accession>
<reference evidence="4 5" key="1">
    <citation type="submission" date="2017-06" db="EMBL/GenBank/DDBJ databases">
        <authorList>
            <person name="Kim H.J."/>
            <person name="Triplett B.A."/>
        </authorList>
    </citation>
    <scope>NUCLEOTIDE SEQUENCE [LARGE SCALE GENOMIC DNA]</scope>
    <source>
        <strain evidence="4 5">DSM 44272</strain>
    </source>
</reference>
<gene>
    <name evidence="4" type="ORF">SAMN06272737_12618</name>
</gene>
<evidence type="ECO:0000313" key="4">
    <source>
        <dbReference type="EMBL" id="SNR79566.1"/>
    </source>
</evidence>
<keyword evidence="2" id="KW-1133">Transmembrane helix</keyword>
<feature type="chain" id="PRO_5038347765" description="TrbL/VirB6 plasmid conjugal transfer protein" evidence="3">
    <location>
        <begin position="38"/>
        <end position="552"/>
    </location>
</feature>
<keyword evidence="3" id="KW-0732">Signal</keyword>